<accession>A0A0W8FBB8</accession>
<dbReference type="EMBL" id="LNQE01001425">
    <property type="protein sequence ID" value="KUG17667.1"/>
    <property type="molecule type" value="Genomic_DNA"/>
</dbReference>
<dbReference type="AlphaFoldDB" id="A0A0W8FBB8"/>
<proteinExistence type="predicted"/>
<evidence type="ECO:0000313" key="1">
    <source>
        <dbReference type="EMBL" id="KUG17667.1"/>
    </source>
</evidence>
<comment type="caution">
    <text evidence="1">The sequence shown here is derived from an EMBL/GenBank/DDBJ whole genome shotgun (WGS) entry which is preliminary data.</text>
</comment>
<name>A0A0W8FBB8_9ZZZZ</name>
<protein>
    <submittedName>
        <fullName evidence="1">Uncharacterized protein</fullName>
    </submittedName>
</protein>
<organism evidence="1">
    <name type="scientific">hydrocarbon metagenome</name>
    <dbReference type="NCBI Taxonomy" id="938273"/>
    <lineage>
        <taxon>unclassified sequences</taxon>
        <taxon>metagenomes</taxon>
        <taxon>ecological metagenomes</taxon>
    </lineage>
</organism>
<reference evidence="1" key="1">
    <citation type="journal article" date="2015" name="Proc. Natl. Acad. Sci. U.S.A.">
        <title>Networks of energetic and metabolic interactions define dynamics in microbial communities.</title>
        <authorList>
            <person name="Embree M."/>
            <person name="Liu J.K."/>
            <person name="Al-Bassam M.M."/>
            <person name="Zengler K."/>
        </authorList>
    </citation>
    <scope>NUCLEOTIDE SEQUENCE</scope>
</reference>
<sequence length="41" mass="4795">MELSFERPIAVDAIFERIARHFPDARGRMLKLNIPAFRPVI</sequence>
<gene>
    <name evidence="1" type="ORF">ASZ90_012592</name>
</gene>